<evidence type="ECO:0000313" key="5">
    <source>
        <dbReference type="Proteomes" id="UP000252139"/>
    </source>
</evidence>
<evidence type="ECO:0000259" key="3">
    <source>
        <dbReference type="PROSITE" id="PS51035"/>
    </source>
</evidence>
<dbReference type="InterPro" id="IPR029071">
    <property type="entry name" value="Ubiquitin-like_domsf"/>
</dbReference>
<dbReference type="Gene3D" id="3.10.20.90">
    <property type="entry name" value="Phosphatidylinositol 3-kinase Catalytic Subunit, Chain A, domain 1"/>
    <property type="match status" value="1"/>
</dbReference>
<dbReference type="EMBL" id="PJQL01000359">
    <property type="protein sequence ID" value="RCH96527.1"/>
    <property type="molecule type" value="Genomic_DNA"/>
</dbReference>
<evidence type="ECO:0000256" key="1">
    <source>
        <dbReference type="ARBA" id="ARBA00023186"/>
    </source>
</evidence>
<dbReference type="GO" id="GO:0016020">
    <property type="term" value="C:membrane"/>
    <property type="evidence" value="ECO:0007669"/>
    <property type="project" value="TreeGrafter"/>
</dbReference>
<comment type="caution">
    <text evidence="4">The sequence shown here is derived from an EMBL/GenBank/DDBJ whole genome shotgun (WGS) entry which is preliminary data.</text>
</comment>
<feature type="domain" description="Ubiquitin-like" evidence="2">
    <location>
        <begin position="55"/>
        <end position="110"/>
    </location>
</feature>
<dbReference type="GO" id="GO:0000774">
    <property type="term" value="F:adenyl-nucleotide exchange factor activity"/>
    <property type="evidence" value="ECO:0007669"/>
    <property type="project" value="TreeGrafter"/>
</dbReference>
<dbReference type="InterPro" id="IPR036533">
    <property type="entry name" value="BAG_dom_sf"/>
</dbReference>
<dbReference type="STRING" id="86630.A0A367K2X0"/>
<evidence type="ECO:0000259" key="2">
    <source>
        <dbReference type="PROSITE" id="PS50053"/>
    </source>
</evidence>
<evidence type="ECO:0000313" key="4">
    <source>
        <dbReference type="EMBL" id="RCH96527.1"/>
    </source>
</evidence>
<sequence length="228" mass="25966">MNSFSSFLNFKRSPTERDHHKSDNYTNQADNAITISFEDTYYDVDFGQLSMNQLTVADLKERCKRITGVPLAIMNLKVSGANIKDDTATLPSVGIYRGSVVYVFGEKTNMEQTKLTVSGNPEEVGYMTRVSKIMEKVNNSKNKIEEFDMMVICILQNVDSGEQKRKEAETLGIYLYEILMQALIALDGVNCPFEFQTARANRKKGVKECQELMDRIEKSREALKAYYN</sequence>
<organism evidence="4 5">
    <name type="scientific">Rhizopus azygosporus</name>
    <name type="common">Rhizopus microsporus var. azygosporus</name>
    <dbReference type="NCBI Taxonomy" id="86630"/>
    <lineage>
        <taxon>Eukaryota</taxon>
        <taxon>Fungi</taxon>
        <taxon>Fungi incertae sedis</taxon>
        <taxon>Mucoromycota</taxon>
        <taxon>Mucoromycotina</taxon>
        <taxon>Mucoromycetes</taxon>
        <taxon>Mucorales</taxon>
        <taxon>Mucorineae</taxon>
        <taxon>Rhizopodaceae</taxon>
        <taxon>Rhizopus</taxon>
    </lineage>
</organism>
<dbReference type="InterPro" id="IPR039773">
    <property type="entry name" value="BAG_chaperone_regulator"/>
</dbReference>
<dbReference type="GO" id="GO:0050821">
    <property type="term" value="P:protein stabilization"/>
    <property type="evidence" value="ECO:0007669"/>
    <property type="project" value="TreeGrafter"/>
</dbReference>
<keyword evidence="1" id="KW-0143">Chaperone</keyword>
<dbReference type="GO" id="GO:0005829">
    <property type="term" value="C:cytosol"/>
    <property type="evidence" value="ECO:0007669"/>
    <property type="project" value="TreeGrafter"/>
</dbReference>
<dbReference type="InterPro" id="IPR003103">
    <property type="entry name" value="BAG_domain"/>
</dbReference>
<dbReference type="InterPro" id="IPR000626">
    <property type="entry name" value="Ubiquitin-like_dom"/>
</dbReference>
<dbReference type="OrthoDB" id="417450at2759"/>
<dbReference type="SUPFAM" id="SSF54236">
    <property type="entry name" value="Ubiquitin-like"/>
    <property type="match status" value="1"/>
</dbReference>
<protein>
    <submittedName>
        <fullName evidence="4">Uncharacterized protein</fullName>
    </submittedName>
</protein>
<dbReference type="AlphaFoldDB" id="A0A367K2X0"/>
<dbReference type="PANTHER" id="PTHR12329:SF16">
    <property type="entry name" value="BAG FAMILY MOLECULAR CHAPERONE REGULATOR 1"/>
    <property type="match status" value="1"/>
</dbReference>
<dbReference type="GO" id="GO:0051087">
    <property type="term" value="F:protein-folding chaperone binding"/>
    <property type="evidence" value="ECO:0007669"/>
    <property type="project" value="InterPro"/>
</dbReference>
<dbReference type="PANTHER" id="PTHR12329">
    <property type="entry name" value="BCL2-ASSOCIATED ATHANOGENE"/>
    <property type="match status" value="1"/>
</dbReference>
<gene>
    <name evidence="4" type="ORF">CU097_001505</name>
</gene>
<keyword evidence="5" id="KW-1185">Reference proteome</keyword>
<dbReference type="GO" id="GO:0005634">
    <property type="term" value="C:nucleus"/>
    <property type="evidence" value="ECO:0007669"/>
    <property type="project" value="TreeGrafter"/>
</dbReference>
<dbReference type="PROSITE" id="PS51035">
    <property type="entry name" value="BAG"/>
    <property type="match status" value="1"/>
</dbReference>
<dbReference type="Pfam" id="PF02179">
    <property type="entry name" value="BAG"/>
    <property type="match status" value="1"/>
</dbReference>
<dbReference type="Gene3D" id="1.20.58.120">
    <property type="entry name" value="BAG domain"/>
    <property type="match status" value="1"/>
</dbReference>
<dbReference type="SUPFAM" id="SSF63491">
    <property type="entry name" value="BAG domain"/>
    <property type="match status" value="1"/>
</dbReference>
<dbReference type="PROSITE" id="PS50053">
    <property type="entry name" value="UBIQUITIN_2"/>
    <property type="match status" value="1"/>
</dbReference>
<feature type="domain" description="BAG" evidence="3">
    <location>
        <begin position="154"/>
        <end position="220"/>
    </location>
</feature>
<dbReference type="Proteomes" id="UP000252139">
    <property type="component" value="Unassembled WGS sequence"/>
</dbReference>
<name>A0A367K2X0_RHIAZ</name>
<accession>A0A367K2X0</accession>
<reference evidence="4 5" key="1">
    <citation type="journal article" date="2018" name="G3 (Bethesda)">
        <title>Phylogenetic and Phylogenomic Definition of Rhizopus Species.</title>
        <authorList>
            <person name="Gryganskyi A.P."/>
            <person name="Golan J."/>
            <person name="Dolatabadi S."/>
            <person name="Mondo S."/>
            <person name="Robb S."/>
            <person name="Idnurm A."/>
            <person name="Muszewska A."/>
            <person name="Steczkiewicz K."/>
            <person name="Masonjones S."/>
            <person name="Liao H.L."/>
            <person name="Gajdeczka M.T."/>
            <person name="Anike F."/>
            <person name="Vuek A."/>
            <person name="Anishchenko I.M."/>
            <person name="Voigt K."/>
            <person name="de Hoog G.S."/>
            <person name="Smith M.E."/>
            <person name="Heitman J."/>
            <person name="Vilgalys R."/>
            <person name="Stajich J.E."/>
        </authorList>
    </citation>
    <scope>NUCLEOTIDE SEQUENCE [LARGE SCALE GENOMIC DNA]</scope>
    <source>
        <strain evidence="4 5">CBS 357.93</strain>
    </source>
</reference>
<proteinExistence type="predicted"/>